<dbReference type="Pfam" id="PF16344">
    <property type="entry name" value="FecR_C"/>
    <property type="match status" value="1"/>
</dbReference>
<sequence>MKDHTSYSVADFLLDDSFVDWVKTGCSTDHYWARWLLNNPGKEEEVTQAREIIRSVKITPSEELPQPEILKIMGFINEKIDAQTSEPVIEALPVRRFRAGLWARAAAVVLLASALTFLGYYYQSGGQVADQPVSGLQIVSRPGLVRLPDGTSVTLRAGSTIKYPGRFDGGKRTVFLEGEAYFEVVKKPSSPFVVMSDKMVVRVLGTSFFVRAYRHDKRFSVTVTTGKVAVLSENDISRKEVILTPNQEALVYRNKPGVTMQELPQPSVLSHEGGRNRFNFVEAPFSEVIASLSKAYEVPVEYDEQALSHCPLTASLGDLPFYEKLELICKAVEATFETHDGKIVITGKGCKPH</sequence>
<keyword evidence="5" id="KW-1185">Reference proteome</keyword>
<gene>
    <name evidence="4" type="ORF">DDR33_05760</name>
</gene>
<evidence type="ECO:0008006" key="6">
    <source>
        <dbReference type="Google" id="ProtNLM"/>
    </source>
</evidence>
<feature type="domain" description="FecR protein" evidence="2">
    <location>
        <begin position="145"/>
        <end position="228"/>
    </location>
</feature>
<keyword evidence="1" id="KW-1133">Transmembrane helix</keyword>
<dbReference type="Proteomes" id="UP000245647">
    <property type="component" value="Unassembled WGS sequence"/>
</dbReference>
<dbReference type="PANTHER" id="PTHR30273:SF2">
    <property type="entry name" value="PROTEIN FECR"/>
    <property type="match status" value="1"/>
</dbReference>
<comment type="caution">
    <text evidence="4">The sequence shown here is derived from an EMBL/GenBank/DDBJ whole genome shotgun (WGS) entry which is preliminary data.</text>
</comment>
<feature type="domain" description="Protein FecR C-terminal" evidence="3">
    <location>
        <begin position="277"/>
        <end position="345"/>
    </location>
</feature>
<dbReference type="InterPro" id="IPR032508">
    <property type="entry name" value="FecR_C"/>
</dbReference>
<accession>A0A2U2PKB8</accession>
<dbReference type="OrthoDB" id="645173at2"/>
<evidence type="ECO:0000259" key="2">
    <source>
        <dbReference type="Pfam" id="PF04773"/>
    </source>
</evidence>
<dbReference type="EMBL" id="QEAS01000003">
    <property type="protein sequence ID" value="PWG81855.1"/>
    <property type="molecule type" value="Genomic_DNA"/>
</dbReference>
<dbReference type="Gene3D" id="3.55.50.30">
    <property type="match status" value="1"/>
</dbReference>
<reference evidence="4 5" key="1">
    <citation type="submission" date="2018-04" db="EMBL/GenBank/DDBJ databases">
        <title>Pedobacter chongqingensis sp. nov., isolated from a rottenly hemp rope.</title>
        <authorList>
            <person name="Cai Y."/>
        </authorList>
    </citation>
    <scope>NUCLEOTIDE SEQUENCE [LARGE SCALE GENOMIC DNA]</scope>
    <source>
        <strain evidence="4 5">FJ4-8</strain>
    </source>
</reference>
<keyword evidence="1" id="KW-0472">Membrane</keyword>
<proteinExistence type="predicted"/>
<dbReference type="Pfam" id="PF04773">
    <property type="entry name" value="FecR"/>
    <property type="match status" value="1"/>
</dbReference>
<dbReference type="PANTHER" id="PTHR30273">
    <property type="entry name" value="PERIPLASMIC SIGNAL SENSOR AND SIGMA FACTOR ACTIVATOR FECR-RELATED"/>
    <property type="match status" value="1"/>
</dbReference>
<dbReference type="InterPro" id="IPR012373">
    <property type="entry name" value="Ferrdict_sens_TM"/>
</dbReference>
<dbReference type="RefSeq" id="WP_109414796.1">
    <property type="nucleotide sequence ID" value="NZ_QEAS01000003.1"/>
</dbReference>
<feature type="transmembrane region" description="Helical" evidence="1">
    <location>
        <begin position="101"/>
        <end position="122"/>
    </location>
</feature>
<organism evidence="4 5">
    <name type="scientific">Pararcticibacter amylolyticus</name>
    <dbReference type="NCBI Taxonomy" id="2173175"/>
    <lineage>
        <taxon>Bacteria</taxon>
        <taxon>Pseudomonadati</taxon>
        <taxon>Bacteroidota</taxon>
        <taxon>Sphingobacteriia</taxon>
        <taxon>Sphingobacteriales</taxon>
        <taxon>Sphingobacteriaceae</taxon>
        <taxon>Pararcticibacter</taxon>
    </lineage>
</organism>
<dbReference type="AlphaFoldDB" id="A0A2U2PKB8"/>
<protein>
    <recommendedName>
        <fullName evidence="6">FecR protein domain-containing protein</fullName>
    </recommendedName>
</protein>
<evidence type="ECO:0000256" key="1">
    <source>
        <dbReference type="SAM" id="Phobius"/>
    </source>
</evidence>
<keyword evidence="1" id="KW-0812">Transmembrane</keyword>
<dbReference type="PIRSF" id="PIRSF018266">
    <property type="entry name" value="FecR"/>
    <property type="match status" value="1"/>
</dbReference>
<dbReference type="GO" id="GO:0016989">
    <property type="term" value="F:sigma factor antagonist activity"/>
    <property type="evidence" value="ECO:0007669"/>
    <property type="project" value="TreeGrafter"/>
</dbReference>
<dbReference type="InterPro" id="IPR006860">
    <property type="entry name" value="FecR"/>
</dbReference>
<evidence type="ECO:0000259" key="3">
    <source>
        <dbReference type="Pfam" id="PF16344"/>
    </source>
</evidence>
<evidence type="ECO:0000313" key="5">
    <source>
        <dbReference type="Proteomes" id="UP000245647"/>
    </source>
</evidence>
<name>A0A2U2PKB8_9SPHI</name>
<dbReference type="Gene3D" id="2.60.120.1440">
    <property type="match status" value="1"/>
</dbReference>
<evidence type="ECO:0000313" key="4">
    <source>
        <dbReference type="EMBL" id="PWG81855.1"/>
    </source>
</evidence>